<sequence>MVKRLLYERQYPLITSLDFHLLCGQAAEAVAFHCEAHHNNEVVVEEWHPPTFEGPGCEKRRDLRFSVPLSAPTWFRKIAGTSMLRLVDEHRVQLSAEGAMHFSSAPRELVPVGRQLPLYVQTLVTEPALMEDGTRGIRV</sequence>
<reference evidence="1 2" key="1">
    <citation type="journal article" date="2024" name="Nat. Commun.">
        <title>Phylogenomics reveals the evolutionary origins of lichenization in chlorophyte algae.</title>
        <authorList>
            <person name="Puginier C."/>
            <person name="Libourel C."/>
            <person name="Otte J."/>
            <person name="Skaloud P."/>
            <person name="Haon M."/>
            <person name="Grisel S."/>
            <person name="Petersen M."/>
            <person name="Berrin J.G."/>
            <person name="Delaux P.M."/>
            <person name="Dal Grande F."/>
            <person name="Keller J."/>
        </authorList>
    </citation>
    <scope>NUCLEOTIDE SEQUENCE [LARGE SCALE GENOMIC DNA]</scope>
    <source>
        <strain evidence="1 2">SAG 245.80</strain>
    </source>
</reference>
<dbReference type="EMBL" id="JALJOU010000025">
    <property type="protein sequence ID" value="KAK9836279.1"/>
    <property type="molecule type" value="Genomic_DNA"/>
</dbReference>
<evidence type="ECO:0000313" key="1">
    <source>
        <dbReference type="EMBL" id="KAK9836279.1"/>
    </source>
</evidence>
<evidence type="ECO:0000313" key="2">
    <source>
        <dbReference type="Proteomes" id="UP001445335"/>
    </source>
</evidence>
<comment type="caution">
    <text evidence="1">The sequence shown here is derived from an EMBL/GenBank/DDBJ whole genome shotgun (WGS) entry which is preliminary data.</text>
</comment>
<name>A0AAW1RR06_9CHLO</name>
<proteinExistence type="predicted"/>
<accession>A0AAW1RR06</accession>
<organism evidence="1 2">
    <name type="scientific">Elliptochloris bilobata</name>
    <dbReference type="NCBI Taxonomy" id="381761"/>
    <lineage>
        <taxon>Eukaryota</taxon>
        <taxon>Viridiplantae</taxon>
        <taxon>Chlorophyta</taxon>
        <taxon>core chlorophytes</taxon>
        <taxon>Trebouxiophyceae</taxon>
        <taxon>Trebouxiophyceae incertae sedis</taxon>
        <taxon>Elliptochloris clade</taxon>
        <taxon>Elliptochloris</taxon>
    </lineage>
</organism>
<keyword evidence="2" id="KW-1185">Reference proteome</keyword>
<protein>
    <submittedName>
        <fullName evidence="1">Uncharacterized protein</fullName>
    </submittedName>
</protein>
<dbReference type="Proteomes" id="UP001445335">
    <property type="component" value="Unassembled WGS sequence"/>
</dbReference>
<dbReference type="AlphaFoldDB" id="A0AAW1RR06"/>
<gene>
    <name evidence="1" type="ORF">WJX81_001556</name>
</gene>